<dbReference type="Proteomes" id="UP000253792">
    <property type="component" value="Unassembled WGS sequence"/>
</dbReference>
<evidence type="ECO:0000256" key="5">
    <source>
        <dbReference type="SAM" id="MobiDB-lite"/>
    </source>
</evidence>
<comment type="caution">
    <text evidence="7">The sequence shown here is derived from an EMBL/GenBank/DDBJ whole genome shotgun (WGS) entry which is preliminary data.</text>
</comment>
<feature type="coiled-coil region" evidence="4">
    <location>
        <begin position="182"/>
        <end position="216"/>
    </location>
</feature>
<protein>
    <recommendedName>
        <fullName evidence="3">Nuclease SbcCD subunit C</fullName>
    </recommendedName>
</protein>
<dbReference type="InterPro" id="IPR027417">
    <property type="entry name" value="P-loop_NTPase"/>
</dbReference>
<feature type="coiled-coil region" evidence="4">
    <location>
        <begin position="251"/>
        <end position="285"/>
    </location>
</feature>
<reference evidence="7 8" key="1">
    <citation type="journal article" date="2018" name="Elife">
        <title>Discovery and characterization of a prevalent human gut bacterial enzyme sufficient for the inactivation of a family of plant toxins.</title>
        <authorList>
            <person name="Koppel N."/>
            <person name="Bisanz J.E."/>
            <person name="Pandelia M.E."/>
            <person name="Turnbaugh P.J."/>
            <person name="Balskus E.P."/>
        </authorList>
    </citation>
    <scope>NUCLEOTIDE SEQUENCE [LARGE SCALE GENOMIC DNA]</scope>
    <source>
        <strain evidence="8">anaerobia AP69FAA</strain>
    </source>
</reference>
<feature type="coiled-coil region" evidence="4">
    <location>
        <begin position="439"/>
        <end position="504"/>
    </location>
</feature>
<feature type="coiled-coil region" evidence="4">
    <location>
        <begin position="343"/>
        <end position="391"/>
    </location>
</feature>
<organism evidence="7 8">
    <name type="scientific">Senegalimassilia anaerobia</name>
    <dbReference type="NCBI Taxonomy" id="1473216"/>
    <lineage>
        <taxon>Bacteria</taxon>
        <taxon>Bacillati</taxon>
        <taxon>Actinomycetota</taxon>
        <taxon>Coriobacteriia</taxon>
        <taxon>Coriobacteriales</taxon>
        <taxon>Coriobacteriaceae</taxon>
        <taxon>Senegalimassilia</taxon>
    </lineage>
</organism>
<dbReference type="PANTHER" id="PTHR32114">
    <property type="entry name" value="ABC TRANSPORTER ABCH.3"/>
    <property type="match status" value="1"/>
</dbReference>
<evidence type="ECO:0000259" key="6">
    <source>
        <dbReference type="Pfam" id="PF13476"/>
    </source>
</evidence>
<keyword evidence="4" id="KW-0175">Coiled coil</keyword>
<comment type="subunit">
    <text evidence="2">Heterodimer of SbcC and SbcD.</text>
</comment>
<gene>
    <name evidence="7" type="ORF">C1880_01765</name>
</gene>
<dbReference type="GO" id="GO:0016887">
    <property type="term" value="F:ATP hydrolysis activity"/>
    <property type="evidence" value="ECO:0007669"/>
    <property type="project" value="InterPro"/>
</dbReference>
<feature type="domain" description="Rad50/SbcC-type AAA" evidence="6">
    <location>
        <begin position="5"/>
        <end position="207"/>
    </location>
</feature>
<evidence type="ECO:0000256" key="1">
    <source>
        <dbReference type="ARBA" id="ARBA00006930"/>
    </source>
</evidence>
<dbReference type="PANTHER" id="PTHR32114:SF2">
    <property type="entry name" value="ABC TRANSPORTER ABCH.3"/>
    <property type="match status" value="1"/>
</dbReference>
<dbReference type="STRING" id="1034345.GCA_000236865_01272"/>
<evidence type="ECO:0000256" key="3">
    <source>
        <dbReference type="ARBA" id="ARBA00013368"/>
    </source>
</evidence>
<dbReference type="Gene3D" id="3.40.50.300">
    <property type="entry name" value="P-loop containing nucleotide triphosphate hydrolases"/>
    <property type="match status" value="2"/>
</dbReference>
<evidence type="ECO:0000256" key="2">
    <source>
        <dbReference type="ARBA" id="ARBA00011322"/>
    </source>
</evidence>
<dbReference type="Pfam" id="PF13476">
    <property type="entry name" value="AAA_23"/>
    <property type="match status" value="1"/>
</dbReference>
<dbReference type="AlphaFoldDB" id="A0A369LHS6"/>
<dbReference type="GO" id="GO:0006302">
    <property type="term" value="P:double-strand break repair"/>
    <property type="evidence" value="ECO:0007669"/>
    <property type="project" value="InterPro"/>
</dbReference>
<accession>A0A369LHS6</accession>
<name>A0A369LHS6_9ACTN</name>
<evidence type="ECO:0000313" key="7">
    <source>
        <dbReference type="EMBL" id="RDB57568.1"/>
    </source>
</evidence>
<dbReference type="RefSeq" id="WP_114620056.1">
    <property type="nucleotide sequence ID" value="NZ_PPTP01000001.1"/>
</dbReference>
<comment type="similarity">
    <text evidence="1">Belongs to the SMC family. SbcC subfamily.</text>
</comment>
<dbReference type="SUPFAM" id="SSF52540">
    <property type="entry name" value="P-loop containing nucleoside triphosphate hydrolases"/>
    <property type="match status" value="1"/>
</dbReference>
<evidence type="ECO:0000256" key="4">
    <source>
        <dbReference type="SAM" id="Coils"/>
    </source>
</evidence>
<keyword evidence="8" id="KW-1185">Reference proteome</keyword>
<sequence length="1085" mass="117061">MKPLKLTMSAFGPYSGETEIDFRALGRSGVYLVCGDTGAGKTMIFDAICFALFGEASGDSRNGARSSASLRSDFADPASKTFVELEFSYRGQTYRVKRNPDYERAKKRGEGTTKEPANAEIELPDGRCIGGVRKVNMQVEELLGIDANQFKQIVMLAQGEFRKLLTADTATREGIFRKLFATQKYEMLQDRLGEECRKLERENEKLKSEVLRCAQIVRFAPQDARKEELDERRGSGAPMGAWLVELLEGLVDGDKAESEQLSKQVEELRCKWADANALVKQVENRPRYERERGALAEEVVQHEERTESLQAALQQECAHDAERLEITERAVVIEGTFAKYQALQRADEAVSAAKEALLRSEQACKTAQAAADKAEEQRVQAAQAVEKLAGSDVRQAQAKAASDAAQVRVNAAGEALAGAKDLTAKIATAQKAQKQVQTLLEQEASLVAAERKAQDAVAQARAASESFAGADVALSEAGAALERAMRAEQDASQAVQRRGELQQAAQVAAEPYRRAVEQLKAAEAVHDKDLTQVQQLQKAQRAGRAGLLAVDLQDGLPCPVCGSVHHPSPAQAVGSIPSDDEIDKATAVEAASKQAADQAAREAEGAKTRCETAQFTLDEFDKAHGGEQSVAQALAQARDGVAAAKRAKADAQQRCDEAARAAKLLAEAESEHERSATALSQVKDARQAAERDYASADAEARALRERLAVVSVDEAHRAFENAQHDASVAQTELNNAERAASAFAAAQHGRQAAEEAAKQAAEQARKAEEALQNQTQAQQLAEQEAKHLRADLDFSSLEAAQTEAARLRQQADALKRRRDAAQQAVEQNAQQLATKRELLAAKDKQLAELPAGDAVAAAKERNDYEEQGKLANERLGAVNLRVSANGECLEHLRKTLKRAGDIEERYGRIKLMADAANGNLTGRAKVRFEAYVQGMYFDKVIAAANQRLRVLTAGQFELVRWSESTGNSKAGLGLYVIDSFTGRARDASSLSGGESFQASLCLALGLSDIVQAHAGGIEFDTMFVDEGFGSLDQGALGNAISLLSDLSGGNKLVGIISHVEDLKANIPKRITVTKTQSGSTAKVEA</sequence>
<dbReference type="OrthoDB" id="9795626at2"/>
<feature type="compositionally biased region" description="Low complexity" evidence="5">
    <location>
        <begin position="770"/>
        <end position="782"/>
    </location>
</feature>
<feature type="region of interest" description="Disordered" evidence="5">
    <location>
        <begin position="764"/>
        <end position="784"/>
    </location>
</feature>
<dbReference type="InterPro" id="IPR038729">
    <property type="entry name" value="Rad50/SbcC_AAA"/>
</dbReference>
<proteinExistence type="inferred from homology"/>
<evidence type="ECO:0000313" key="8">
    <source>
        <dbReference type="Proteomes" id="UP000253792"/>
    </source>
</evidence>
<dbReference type="EMBL" id="PPTP01000001">
    <property type="protein sequence ID" value="RDB57568.1"/>
    <property type="molecule type" value="Genomic_DNA"/>
</dbReference>